<keyword evidence="3" id="KW-1185">Reference proteome</keyword>
<dbReference type="GO" id="GO:2001070">
    <property type="term" value="F:starch binding"/>
    <property type="evidence" value="ECO:0007669"/>
    <property type="project" value="InterPro"/>
</dbReference>
<dbReference type="STRING" id="633813.SAMN04488087_0035"/>
<organism evidence="2 3">
    <name type="scientific">Rhodothermus profundi</name>
    <dbReference type="NCBI Taxonomy" id="633813"/>
    <lineage>
        <taxon>Bacteria</taxon>
        <taxon>Pseudomonadati</taxon>
        <taxon>Rhodothermota</taxon>
        <taxon>Rhodothermia</taxon>
        <taxon>Rhodothermales</taxon>
        <taxon>Rhodothermaceae</taxon>
        <taxon>Rhodothermus</taxon>
    </lineage>
</organism>
<evidence type="ECO:0000313" key="3">
    <source>
        <dbReference type="Proteomes" id="UP000185812"/>
    </source>
</evidence>
<protein>
    <submittedName>
        <fullName evidence="2">Glycogen recognition site of AMP-activated protein kinase</fullName>
    </submittedName>
</protein>
<dbReference type="Proteomes" id="UP000185812">
    <property type="component" value="Unassembled WGS sequence"/>
</dbReference>
<keyword evidence="2" id="KW-0418">Kinase</keyword>
<evidence type="ECO:0000313" key="2">
    <source>
        <dbReference type="EMBL" id="SHK03063.1"/>
    </source>
</evidence>
<dbReference type="Gene3D" id="2.60.40.10">
    <property type="entry name" value="Immunoglobulins"/>
    <property type="match status" value="1"/>
</dbReference>
<dbReference type="InterPro" id="IPR002044">
    <property type="entry name" value="CBM20"/>
</dbReference>
<dbReference type="CDD" id="cd07184">
    <property type="entry name" value="E_set_Isoamylase_like_N"/>
    <property type="match status" value="1"/>
</dbReference>
<evidence type="ECO:0000259" key="1">
    <source>
        <dbReference type="SMART" id="SM01065"/>
    </source>
</evidence>
<dbReference type="SMART" id="SM01065">
    <property type="entry name" value="CBM_2"/>
    <property type="match status" value="1"/>
</dbReference>
<keyword evidence="2" id="KW-0808">Transferase</keyword>
<sequence length="97" mass="11368">MIEKKQTRRGISVTFKLPAEVARESVAVVGDFNNWDPAAHRMRLYRNKGYWSKTIVLKPGTYQFRYLVDGERWINDDQADGYTPSPFFSENCLLHIR</sequence>
<accession>A0A1M6P582</accession>
<dbReference type="InterPro" id="IPR032640">
    <property type="entry name" value="AMPK1_CBM"/>
</dbReference>
<proteinExistence type="predicted"/>
<dbReference type="AlphaFoldDB" id="A0A1M6P582"/>
<name>A0A1M6P582_9BACT</name>
<dbReference type="Pfam" id="PF16561">
    <property type="entry name" value="AMPK1_CBM"/>
    <property type="match status" value="1"/>
</dbReference>
<dbReference type="OrthoDB" id="5451596at2"/>
<reference evidence="3" key="1">
    <citation type="submission" date="2016-11" db="EMBL/GenBank/DDBJ databases">
        <authorList>
            <person name="Varghese N."/>
            <person name="Submissions S."/>
        </authorList>
    </citation>
    <scope>NUCLEOTIDE SEQUENCE [LARGE SCALE GENOMIC DNA]</scope>
    <source>
        <strain evidence="3">DSM 22212</strain>
    </source>
</reference>
<feature type="domain" description="CBM20" evidence="1">
    <location>
        <begin position="10"/>
        <end position="86"/>
    </location>
</feature>
<dbReference type="InterPro" id="IPR014756">
    <property type="entry name" value="Ig_E-set"/>
</dbReference>
<dbReference type="InterPro" id="IPR013783">
    <property type="entry name" value="Ig-like_fold"/>
</dbReference>
<dbReference type="EMBL" id="FRAU01000001">
    <property type="protein sequence ID" value="SHK03063.1"/>
    <property type="molecule type" value="Genomic_DNA"/>
</dbReference>
<dbReference type="RefSeq" id="WP_072713810.1">
    <property type="nucleotide sequence ID" value="NZ_FRAU01000001.1"/>
</dbReference>
<dbReference type="SUPFAM" id="SSF81296">
    <property type="entry name" value="E set domains"/>
    <property type="match status" value="1"/>
</dbReference>
<gene>
    <name evidence="2" type="ORF">SAMN04488087_0035</name>
</gene>
<dbReference type="GO" id="GO:0016301">
    <property type="term" value="F:kinase activity"/>
    <property type="evidence" value="ECO:0007669"/>
    <property type="project" value="UniProtKB-KW"/>
</dbReference>